<dbReference type="EMBL" id="KQ090418">
    <property type="protein sequence ID" value="KMS96002.1"/>
    <property type="molecule type" value="Genomic_DNA"/>
</dbReference>
<dbReference type="AlphaFoldDB" id="A0A0J8B8A0"/>
<name>A0A0J8B8A0_BETVV</name>
<keyword evidence="2" id="KW-1185">Reference proteome</keyword>
<evidence type="ECO:0000313" key="2">
    <source>
        <dbReference type="Proteomes" id="UP000035740"/>
    </source>
</evidence>
<protein>
    <submittedName>
        <fullName evidence="1">Uncharacterized protein</fullName>
    </submittedName>
</protein>
<dbReference type="eggNOG" id="KOG0304">
    <property type="taxonomic scope" value="Eukaryota"/>
</dbReference>
<reference evidence="1 2" key="1">
    <citation type="journal article" date="2014" name="Nature">
        <title>The genome of the recently domesticated crop plant sugar beet (Beta vulgaris).</title>
        <authorList>
            <person name="Dohm J.C."/>
            <person name="Minoche A.E."/>
            <person name="Holtgrawe D."/>
            <person name="Capella-Gutierrez S."/>
            <person name="Zakrzewski F."/>
            <person name="Tafer H."/>
            <person name="Rupp O."/>
            <person name="Sorensen T.R."/>
            <person name="Stracke R."/>
            <person name="Reinhardt R."/>
            <person name="Goesmann A."/>
            <person name="Kraft T."/>
            <person name="Schulz B."/>
            <person name="Stadler P.F."/>
            <person name="Schmidt T."/>
            <person name="Gabaldon T."/>
            <person name="Lehrach H."/>
            <person name="Weisshaar B."/>
            <person name="Himmelbauer H."/>
        </authorList>
    </citation>
    <scope>NUCLEOTIDE SEQUENCE [LARGE SCALE GENOMIC DNA]</scope>
    <source>
        <tissue evidence="1">Taproot</tissue>
    </source>
</reference>
<proteinExistence type="predicted"/>
<evidence type="ECO:0000313" key="1">
    <source>
        <dbReference type="EMBL" id="KMS96002.1"/>
    </source>
</evidence>
<sequence>MAHPPTYFSGNTKRISPAAHYYLLKQNVDALKIFS</sequence>
<dbReference type="Gramene" id="KMS96002">
    <property type="protein sequence ID" value="KMS96002"/>
    <property type="gene ID" value="BVRB_002950"/>
</dbReference>
<accession>A0A0J8B8A0</accession>
<organism evidence="1 2">
    <name type="scientific">Beta vulgaris subsp. vulgaris</name>
    <name type="common">Beet</name>
    <dbReference type="NCBI Taxonomy" id="3555"/>
    <lineage>
        <taxon>Eukaryota</taxon>
        <taxon>Viridiplantae</taxon>
        <taxon>Streptophyta</taxon>
        <taxon>Embryophyta</taxon>
        <taxon>Tracheophyta</taxon>
        <taxon>Spermatophyta</taxon>
        <taxon>Magnoliopsida</taxon>
        <taxon>eudicotyledons</taxon>
        <taxon>Gunneridae</taxon>
        <taxon>Pentapetalae</taxon>
        <taxon>Caryophyllales</taxon>
        <taxon>Chenopodiaceae</taxon>
        <taxon>Betoideae</taxon>
        <taxon>Beta</taxon>
    </lineage>
</organism>
<gene>
    <name evidence="1" type="ORF">BVRB_002950</name>
</gene>
<dbReference type="Proteomes" id="UP000035740">
    <property type="component" value="Unassembled WGS sequence"/>
</dbReference>